<evidence type="ECO:0000313" key="2">
    <source>
        <dbReference type="Proteomes" id="UP001055879"/>
    </source>
</evidence>
<keyword evidence="2" id="KW-1185">Reference proteome</keyword>
<evidence type="ECO:0000313" key="1">
    <source>
        <dbReference type="EMBL" id="KAI3693164.1"/>
    </source>
</evidence>
<gene>
    <name evidence="1" type="ORF">L6452_32995</name>
</gene>
<accession>A0ACB8Z591</accession>
<dbReference type="EMBL" id="CM042057">
    <property type="protein sequence ID" value="KAI3693164.1"/>
    <property type="molecule type" value="Genomic_DNA"/>
</dbReference>
<sequence>MDNPQGTLEHIITQMNMELTAARTHIDELANQNIRAAEAITSLRNQNNPAGSQNGFGPFNMSWSGPPLPNDPIPPFPGVPSQTMPTMHRHRRLFSTQQFLRRRHRLSCQPFIIMEIHQIPHNGMTFKRLGSFLGSNGARRAIQAIDVEYVDPASILGEMITIRNYDVKTTIEAYKRGLDESSSFNGDATNTLGEIILAVYAKGVNKSTKFNIVDCSSAYNVILGRPWIHDMKTVPSTFHQTMKFPTP</sequence>
<comment type="caution">
    <text evidence="1">The sequence shown here is derived from an EMBL/GenBank/DDBJ whole genome shotgun (WGS) entry which is preliminary data.</text>
</comment>
<protein>
    <submittedName>
        <fullName evidence="1">Uncharacterized protein</fullName>
    </submittedName>
</protein>
<dbReference type="Proteomes" id="UP001055879">
    <property type="component" value="Linkage Group LG11"/>
</dbReference>
<reference evidence="1 2" key="2">
    <citation type="journal article" date="2022" name="Mol. Ecol. Resour.">
        <title>The genomes of chicory, endive, great burdock and yacon provide insights into Asteraceae paleo-polyploidization history and plant inulin production.</title>
        <authorList>
            <person name="Fan W."/>
            <person name="Wang S."/>
            <person name="Wang H."/>
            <person name="Wang A."/>
            <person name="Jiang F."/>
            <person name="Liu H."/>
            <person name="Zhao H."/>
            <person name="Xu D."/>
            <person name="Zhang Y."/>
        </authorList>
    </citation>
    <scope>NUCLEOTIDE SEQUENCE [LARGE SCALE GENOMIC DNA]</scope>
    <source>
        <strain evidence="2">cv. Niubang</strain>
    </source>
</reference>
<proteinExistence type="predicted"/>
<name>A0ACB8Z591_ARCLA</name>
<reference evidence="2" key="1">
    <citation type="journal article" date="2022" name="Mol. Ecol. Resour.">
        <title>The genomes of chicory, endive, great burdock and yacon provide insights into Asteraceae palaeo-polyploidization history and plant inulin production.</title>
        <authorList>
            <person name="Fan W."/>
            <person name="Wang S."/>
            <person name="Wang H."/>
            <person name="Wang A."/>
            <person name="Jiang F."/>
            <person name="Liu H."/>
            <person name="Zhao H."/>
            <person name="Xu D."/>
            <person name="Zhang Y."/>
        </authorList>
    </citation>
    <scope>NUCLEOTIDE SEQUENCE [LARGE SCALE GENOMIC DNA]</scope>
    <source>
        <strain evidence="2">cv. Niubang</strain>
    </source>
</reference>
<organism evidence="1 2">
    <name type="scientific">Arctium lappa</name>
    <name type="common">Greater burdock</name>
    <name type="synonym">Lappa major</name>
    <dbReference type="NCBI Taxonomy" id="4217"/>
    <lineage>
        <taxon>Eukaryota</taxon>
        <taxon>Viridiplantae</taxon>
        <taxon>Streptophyta</taxon>
        <taxon>Embryophyta</taxon>
        <taxon>Tracheophyta</taxon>
        <taxon>Spermatophyta</taxon>
        <taxon>Magnoliopsida</taxon>
        <taxon>eudicotyledons</taxon>
        <taxon>Gunneridae</taxon>
        <taxon>Pentapetalae</taxon>
        <taxon>asterids</taxon>
        <taxon>campanulids</taxon>
        <taxon>Asterales</taxon>
        <taxon>Asteraceae</taxon>
        <taxon>Carduoideae</taxon>
        <taxon>Cardueae</taxon>
        <taxon>Arctiinae</taxon>
        <taxon>Arctium</taxon>
    </lineage>
</organism>